<organism evidence="5 6">
    <name type="scientific">Clathrus columnatus</name>
    <dbReference type="NCBI Taxonomy" id="1419009"/>
    <lineage>
        <taxon>Eukaryota</taxon>
        <taxon>Fungi</taxon>
        <taxon>Dikarya</taxon>
        <taxon>Basidiomycota</taxon>
        <taxon>Agaricomycotina</taxon>
        <taxon>Agaricomycetes</taxon>
        <taxon>Phallomycetidae</taxon>
        <taxon>Phallales</taxon>
        <taxon>Clathraceae</taxon>
        <taxon>Clathrus</taxon>
    </lineage>
</organism>
<sequence>MWTPVGCSRFPGLRGMRWRPRSLLSTNIRNVRTQVKYEFKPRQSYDGQNPKFGSVTPRQLAHYLDDFVIGQENAKKVLSVAVYNHYNRIRANLAAFSQTDDYGGITCFGFLSTPSNLFSEKSNSSSVSLLPHPHRAGFSSPLANHATSPPAFEKSNLRGPTGSGKTLLARTLAKVLDVPFSVSDATAFTQFSSGGISTKVLWSSCGIVYIDEVDKLSKKSSVSNSDGTRDVGGEGVQQALLRMMEGGVVMVQAKGSVMEGPSQSQTTSQIGSVPNVSSSETRRNRTTLPSGPSHDLYQIDTSNILFIFSGAFVGLENVVQQRLAKGSIGFTANLIDNNRTPHIPFFTPNGQQMPHYMELVEPLGTYKVVFSDLSQAQVRNLSDLVKYGFIPEFVSRLPTITTLYPLGTADLFRILTEVNGSLVSQYTTLFGYSGVEIRFTSAALREICRKAHERGGGARGLRGVMGIRHVLINESVARGKEPALYWSRGEGAAFWAAWAEEESKESDTT</sequence>
<keyword evidence="1" id="KW-0547">Nucleotide-binding</keyword>
<feature type="region of interest" description="Disordered" evidence="3">
    <location>
        <begin position="256"/>
        <end position="294"/>
    </location>
</feature>
<dbReference type="InterPro" id="IPR003959">
    <property type="entry name" value="ATPase_AAA_core"/>
</dbReference>
<evidence type="ECO:0000259" key="4">
    <source>
        <dbReference type="SMART" id="SM01086"/>
    </source>
</evidence>
<dbReference type="Gene3D" id="3.40.50.300">
    <property type="entry name" value="P-loop containing nucleotide triphosphate hydrolases"/>
    <property type="match status" value="1"/>
</dbReference>
<dbReference type="GO" id="GO:0005759">
    <property type="term" value="C:mitochondrial matrix"/>
    <property type="evidence" value="ECO:0007669"/>
    <property type="project" value="TreeGrafter"/>
</dbReference>
<evidence type="ECO:0000256" key="1">
    <source>
        <dbReference type="ARBA" id="ARBA00022741"/>
    </source>
</evidence>
<evidence type="ECO:0000313" key="6">
    <source>
        <dbReference type="Proteomes" id="UP001050691"/>
    </source>
</evidence>
<dbReference type="GO" id="GO:0051603">
    <property type="term" value="P:proteolysis involved in protein catabolic process"/>
    <property type="evidence" value="ECO:0007669"/>
    <property type="project" value="TreeGrafter"/>
</dbReference>
<evidence type="ECO:0000313" key="5">
    <source>
        <dbReference type="EMBL" id="GJJ07443.1"/>
    </source>
</evidence>
<dbReference type="AlphaFoldDB" id="A0AAV5A1S9"/>
<dbReference type="EMBL" id="BPWL01000002">
    <property type="protein sequence ID" value="GJJ07443.1"/>
    <property type="molecule type" value="Genomic_DNA"/>
</dbReference>
<dbReference type="PANTHER" id="PTHR48102:SF7">
    <property type="entry name" value="ATP-DEPENDENT CLP PROTEASE ATP-BINDING SUBUNIT CLPX-LIKE, MITOCHONDRIAL"/>
    <property type="match status" value="1"/>
</dbReference>
<dbReference type="GO" id="GO:0016887">
    <property type="term" value="F:ATP hydrolysis activity"/>
    <property type="evidence" value="ECO:0007669"/>
    <property type="project" value="InterPro"/>
</dbReference>
<comment type="caution">
    <text evidence="5">The sequence shown here is derived from an EMBL/GenBank/DDBJ whole genome shotgun (WGS) entry which is preliminary data.</text>
</comment>
<dbReference type="Proteomes" id="UP001050691">
    <property type="component" value="Unassembled WGS sequence"/>
</dbReference>
<dbReference type="InterPro" id="IPR050052">
    <property type="entry name" value="ATP-dep_Clp_protease_ClpX"/>
</dbReference>
<dbReference type="SMART" id="SM01086">
    <property type="entry name" value="ClpB_D2-small"/>
    <property type="match status" value="1"/>
</dbReference>
<protein>
    <recommendedName>
        <fullName evidence="4">Clp ATPase C-terminal domain-containing protein</fullName>
    </recommendedName>
</protein>
<dbReference type="PANTHER" id="PTHR48102">
    <property type="entry name" value="ATP-DEPENDENT CLP PROTEASE ATP-BINDING SUBUNIT CLPX-LIKE, MITOCHONDRIAL-RELATED"/>
    <property type="match status" value="1"/>
</dbReference>
<keyword evidence="2" id="KW-0067">ATP-binding</keyword>
<evidence type="ECO:0000256" key="3">
    <source>
        <dbReference type="SAM" id="MobiDB-lite"/>
    </source>
</evidence>
<dbReference type="SUPFAM" id="SSF52540">
    <property type="entry name" value="P-loop containing nucleoside triphosphate hydrolases"/>
    <property type="match status" value="1"/>
</dbReference>
<dbReference type="InterPro" id="IPR027417">
    <property type="entry name" value="P-loop_NTPase"/>
</dbReference>
<proteinExistence type="predicted"/>
<gene>
    <name evidence="5" type="ORF">Clacol_001645</name>
</gene>
<dbReference type="Pfam" id="PF07724">
    <property type="entry name" value="AAA_2"/>
    <property type="match status" value="1"/>
</dbReference>
<reference evidence="5" key="1">
    <citation type="submission" date="2021-10" db="EMBL/GenBank/DDBJ databases">
        <title>De novo Genome Assembly of Clathrus columnatus (Basidiomycota, Fungi) Using Illumina and Nanopore Sequence Data.</title>
        <authorList>
            <person name="Ogiso-Tanaka E."/>
            <person name="Itagaki H."/>
            <person name="Hosoya T."/>
            <person name="Hosaka K."/>
        </authorList>
    </citation>
    <scope>NUCLEOTIDE SEQUENCE</scope>
    <source>
        <strain evidence="5">MO-923</strain>
    </source>
</reference>
<dbReference type="GO" id="GO:0005524">
    <property type="term" value="F:ATP binding"/>
    <property type="evidence" value="ECO:0007669"/>
    <property type="project" value="UniProtKB-KW"/>
</dbReference>
<evidence type="ECO:0000256" key="2">
    <source>
        <dbReference type="ARBA" id="ARBA00022840"/>
    </source>
</evidence>
<feature type="domain" description="Clp ATPase C-terminal" evidence="4">
    <location>
        <begin position="406"/>
        <end position="494"/>
    </location>
</feature>
<keyword evidence="6" id="KW-1185">Reference proteome</keyword>
<accession>A0AAV5A1S9</accession>
<feature type="compositionally biased region" description="Polar residues" evidence="3">
    <location>
        <begin position="261"/>
        <end position="279"/>
    </location>
</feature>
<dbReference type="InterPro" id="IPR019489">
    <property type="entry name" value="Clp_ATPase_C"/>
</dbReference>
<dbReference type="Gene3D" id="1.10.8.60">
    <property type="match status" value="1"/>
</dbReference>
<name>A0AAV5A1S9_9AGAM</name>